<evidence type="ECO:0000256" key="10">
    <source>
        <dbReference type="SAM" id="SignalP"/>
    </source>
</evidence>
<keyword evidence="3 9" id="KW-0479">Metal-binding</keyword>
<dbReference type="InterPro" id="IPR036909">
    <property type="entry name" value="Cyt_c-like_dom_sf"/>
</dbReference>
<sequence>MIVRARWFQMAMTTLLVSMCAGAFTHATDYPEIGPLPTRTVPDAKAVEMGKRLFFDDRLSGDEVLNCSSCHSPESGWGDAMPLSIAYPRTDYFRNAPTLLNTVYKAAFADVGWGWAGHMGANLNDVIRDQITESTILNLDMRLLHERMKQDPVYVRMCQEVYGGECSSGKARKALVAFLETLVSTQTPFDQGKLSDLASQGQSLFSGKARCIQCHNGPYFSDGKPHNTGVPENLDVFKEPMRHLTYRSVLTTHGVPRTMQWRRDVGYFLVSKNYADVGKFITPTLRELRYTAPYMHNGVFETLEEVIDFYNHGGGKDDPLQTMALKPLGLTADEKAALLAFLESLSSPEPITMEPPDVDTSYEAISNWVQVPN</sequence>
<reference evidence="12 13" key="1">
    <citation type="journal article" date="2014" name="Nature">
        <title>An environmental bacterial taxon with a large and distinct metabolic repertoire.</title>
        <authorList>
            <person name="Wilson M.C."/>
            <person name="Mori T."/>
            <person name="Ruckert C."/>
            <person name="Uria A.R."/>
            <person name="Helf M.J."/>
            <person name="Takada K."/>
            <person name="Gernert C."/>
            <person name="Steffens U.A."/>
            <person name="Heycke N."/>
            <person name="Schmitt S."/>
            <person name="Rinke C."/>
            <person name="Helfrich E.J."/>
            <person name="Brachmann A.O."/>
            <person name="Gurgui C."/>
            <person name="Wakimoto T."/>
            <person name="Kracht M."/>
            <person name="Crusemann M."/>
            <person name="Hentschel U."/>
            <person name="Abe I."/>
            <person name="Matsunaga S."/>
            <person name="Kalinowski J."/>
            <person name="Takeyama H."/>
            <person name="Piel J."/>
        </authorList>
    </citation>
    <scope>NUCLEOTIDE SEQUENCE [LARGE SCALE GENOMIC DNA]</scope>
    <source>
        <strain evidence="13">TSY1</strain>
    </source>
</reference>
<evidence type="ECO:0000256" key="3">
    <source>
        <dbReference type="ARBA" id="ARBA00022723"/>
    </source>
</evidence>
<evidence type="ECO:0000256" key="2">
    <source>
        <dbReference type="ARBA" id="ARBA00022617"/>
    </source>
</evidence>
<keyword evidence="5" id="KW-0574">Periplasm</keyword>
<feature type="binding site" description="covalent" evidence="8">
    <location>
        <position position="70"/>
    </location>
    <ligand>
        <name>heme c</name>
        <dbReference type="ChEBI" id="CHEBI:61717"/>
        <label>1</label>
    </ligand>
</feature>
<comment type="subcellular location">
    <subcellularLocation>
        <location evidence="1">Periplasm</location>
    </subcellularLocation>
</comment>
<evidence type="ECO:0000256" key="6">
    <source>
        <dbReference type="ARBA" id="ARBA00023002"/>
    </source>
</evidence>
<keyword evidence="2 8" id="KW-0349">Heme</keyword>
<dbReference type="Proteomes" id="UP000019141">
    <property type="component" value="Unassembled WGS sequence"/>
</dbReference>
<comment type="caution">
    <text evidence="12">The sequence shown here is derived from an EMBL/GenBank/DDBJ whole genome shotgun (WGS) entry which is preliminary data.</text>
</comment>
<name>W4LFE1_ENTF1</name>
<feature type="binding site" description="covalent" evidence="8">
    <location>
        <position position="211"/>
    </location>
    <ligand>
        <name>heme c</name>
        <dbReference type="ChEBI" id="CHEBI:61717"/>
        <label>2</label>
    </ligand>
</feature>
<gene>
    <name evidence="12" type="ORF">ETSY1_25260</name>
</gene>
<dbReference type="HOGENOM" id="CLU_034652_3_1_7"/>
<dbReference type="PATRIC" id="fig|1429438.4.peg.4832"/>
<evidence type="ECO:0000256" key="8">
    <source>
        <dbReference type="PIRSR" id="PIRSR000294-1"/>
    </source>
</evidence>
<dbReference type="InterPro" id="IPR051395">
    <property type="entry name" value="Cytochrome_c_Peroxidase/MauG"/>
</dbReference>
<dbReference type="AlphaFoldDB" id="W4LFE1"/>
<dbReference type="GO" id="GO:0046872">
    <property type="term" value="F:metal ion binding"/>
    <property type="evidence" value="ECO:0007669"/>
    <property type="project" value="UniProtKB-KW"/>
</dbReference>
<evidence type="ECO:0000256" key="5">
    <source>
        <dbReference type="ARBA" id="ARBA00022764"/>
    </source>
</evidence>
<dbReference type="SUPFAM" id="SSF46626">
    <property type="entry name" value="Cytochrome c"/>
    <property type="match status" value="2"/>
</dbReference>
<feature type="chain" id="PRO_5004844515" description="Cytochrome c domain-containing protein" evidence="10">
    <location>
        <begin position="24"/>
        <end position="373"/>
    </location>
</feature>
<feature type="signal peptide" evidence="10">
    <location>
        <begin position="1"/>
        <end position="23"/>
    </location>
</feature>
<feature type="domain" description="Cytochrome c" evidence="11">
    <location>
        <begin position="196"/>
        <end position="346"/>
    </location>
</feature>
<dbReference type="EMBL" id="AZHW01000744">
    <property type="protein sequence ID" value="ETW96773.1"/>
    <property type="molecule type" value="Genomic_DNA"/>
</dbReference>
<dbReference type="PANTHER" id="PTHR30600">
    <property type="entry name" value="CYTOCHROME C PEROXIDASE-RELATED"/>
    <property type="match status" value="1"/>
</dbReference>
<evidence type="ECO:0000256" key="4">
    <source>
        <dbReference type="ARBA" id="ARBA00022729"/>
    </source>
</evidence>
<keyword evidence="4 10" id="KW-0732">Signal</keyword>
<accession>W4LFE1</accession>
<comment type="PTM">
    <text evidence="8">Binds 2 heme groups per subunit.</text>
</comment>
<dbReference type="GO" id="GO:0009055">
    <property type="term" value="F:electron transfer activity"/>
    <property type="evidence" value="ECO:0007669"/>
    <property type="project" value="InterPro"/>
</dbReference>
<evidence type="ECO:0000313" key="12">
    <source>
        <dbReference type="EMBL" id="ETW96773.1"/>
    </source>
</evidence>
<feature type="binding site" description="covalent" evidence="8">
    <location>
        <position position="67"/>
    </location>
    <ligand>
        <name>heme c</name>
        <dbReference type="ChEBI" id="CHEBI:61717"/>
        <label>1</label>
    </ligand>
</feature>
<dbReference type="InterPro" id="IPR009056">
    <property type="entry name" value="Cyt_c-like_dom"/>
</dbReference>
<dbReference type="GO" id="GO:0004130">
    <property type="term" value="F:cytochrome-c peroxidase activity"/>
    <property type="evidence" value="ECO:0007669"/>
    <property type="project" value="TreeGrafter"/>
</dbReference>
<dbReference type="PROSITE" id="PS51007">
    <property type="entry name" value="CYTC"/>
    <property type="match status" value="2"/>
</dbReference>
<organism evidence="12 13">
    <name type="scientific">Entotheonella factor</name>
    <dbReference type="NCBI Taxonomy" id="1429438"/>
    <lineage>
        <taxon>Bacteria</taxon>
        <taxon>Pseudomonadati</taxon>
        <taxon>Nitrospinota/Tectimicrobiota group</taxon>
        <taxon>Candidatus Tectimicrobiota</taxon>
        <taxon>Candidatus Entotheonellia</taxon>
        <taxon>Candidatus Entotheonellales</taxon>
        <taxon>Candidatus Entotheonellaceae</taxon>
        <taxon>Candidatus Entotheonella</taxon>
    </lineage>
</organism>
<evidence type="ECO:0000256" key="1">
    <source>
        <dbReference type="ARBA" id="ARBA00004418"/>
    </source>
</evidence>
<dbReference type="PANTHER" id="PTHR30600:SF10">
    <property type="entry name" value="BLL6722 PROTEIN"/>
    <property type="match status" value="1"/>
</dbReference>
<proteinExistence type="predicted"/>
<feature type="binding site" description="axial binding residue" evidence="9">
    <location>
        <position position="71"/>
    </location>
    <ligand>
        <name>heme c</name>
        <dbReference type="ChEBI" id="CHEBI:61717"/>
        <label>1</label>
    </ligand>
    <ligandPart>
        <name>Fe</name>
        <dbReference type="ChEBI" id="CHEBI:18248"/>
    </ligandPart>
</feature>
<evidence type="ECO:0000259" key="11">
    <source>
        <dbReference type="PROSITE" id="PS51007"/>
    </source>
</evidence>
<keyword evidence="13" id="KW-1185">Reference proteome</keyword>
<keyword evidence="7 9" id="KW-0408">Iron</keyword>
<feature type="domain" description="Cytochrome c" evidence="11">
    <location>
        <begin position="45"/>
        <end position="159"/>
    </location>
</feature>
<feature type="binding site" description="axial binding residue" evidence="9">
    <location>
        <position position="215"/>
    </location>
    <ligand>
        <name>heme c</name>
        <dbReference type="ChEBI" id="CHEBI:61717"/>
        <label>2</label>
    </ligand>
    <ligandPart>
        <name>Fe</name>
        <dbReference type="ChEBI" id="CHEBI:18248"/>
    </ligandPart>
</feature>
<feature type="binding site" description="covalent" evidence="8">
    <location>
        <position position="214"/>
    </location>
    <ligand>
        <name>heme c</name>
        <dbReference type="ChEBI" id="CHEBI:61717"/>
        <label>2</label>
    </ligand>
</feature>
<keyword evidence="6" id="KW-0560">Oxidoreductase</keyword>
<dbReference type="InterPro" id="IPR004852">
    <property type="entry name" value="Di-haem_cyt_c_peroxidsae"/>
</dbReference>
<dbReference type="GO" id="GO:0020037">
    <property type="term" value="F:heme binding"/>
    <property type="evidence" value="ECO:0007669"/>
    <property type="project" value="InterPro"/>
</dbReference>
<dbReference type="Pfam" id="PF03150">
    <property type="entry name" value="CCP_MauG"/>
    <property type="match status" value="1"/>
</dbReference>
<dbReference type="GO" id="GO:0042597">
    <property type="term" value="C:periplasmic space"/>
    <property type="evidence" value="ECO:0007669"/>
    <property type="project" value="UniProtKB-SubCell"/>
</dbReference>
<comment type="cofactor">
    <cofactor evidence="8">
        <name>heme</name>
        <dbReference type="ChEBI" id="CHEBI:30413"/>
    </cofactor>
    <text evidence="8">Binds 2 heme groups.</text>
</comment>
<evidence type="ECO:0000256" key="9">
    <source>
        <dbReference type="PIRSR" id="PIRSR000294-2"/>
    </source>
</evidence>
<evidence type="ECO:0000256" key="7">
    <source>
        <dbReference type="ARBA" id="ARBA00023004"/>
    </source>
</evidence>
<dbReference type="PIRSF" id="PIRSF000294">
    <property type="entry name" value="Cytochrome-c_peroxidase"/>
    <property type="match status" value="1"/>
</dbReference>
<evidence type="ECO:0000313" key="13">
    <source>
        <dbReference type="Proteomes" id="UP000019141"/>
    </source>
</evidence>
<protein>
    <recommendedName>
        <fullName evidence="11">Cytochrome c domain-containing protein</fullName>
    </recommendedName>
</protein>
<dbReference type="InterPro" id="IPR026259">
    <property type="entry name" value="MauG/Cytc_peroxidase"/>
</dbReference>
<dbReference type="Gene3D" id="1.10.760.10">
    <property type="entry name" value="Cytochrome c-like domain"/>
    <property type="match status" value="2"/>
</dbReference>